<dbReference type="InterPro" id="IPR015797">
    <property type="entry name" value="NUDIX_hydrolase-like_dom_sf"/>
</dbReference>
<accession>A0A1M6UUS7</accession>
<dbReference type="SUPFAM" id="SSF55811">
    <property type="entry name" value="Nudix"/>
    <property type="match status" value="1"/>
</dbReference>
<evidence type="ECO:0000313" key="6">
    <source>
        <dbReference type="EMBL" id="SHK72977.1"/>
    </source>
</evidence>
<dbReference type="Gene3D" id="3.90.79.10">
    <property type="entry name" value="Nucleoside Triphosphate Pyrophosphohydrolase"/>
    <property type="match status" value="1"/>
</dbReference>
<evidence type="ECO:0000256" key="1">
    <source>
        <dbReference type="ARBA" id="ARBA00001946"/>
    </source>
</evidence>
<evidence type="ECO:0000256" key="4">
    <source>
        <dbReference type="RuleBase" id="RU003476"/>
    </source>
</evidence>
<name>A0A1M6UUS7_9ACTN</name>
<dbReference type="PANTHER" id="PTHR43046:SF16">
    <property type="entry name" value="ADP-RIBOSE PYROPHOSPHATASE YJHB-RELATED"/>
    <property type="match status" value="1"/>
</dbReference>
<keyword evidence="7" id="KW-1185">Reference proteome</keyword>
<comment type="cofactor">
    <cofactor evidence="1">
        <name>Mg(2+)</name>
        <dbReference type="ChEBI" id="CHEBI:18420"/>
    </cofactor>
</comment>
<dbReference type="PANTHER" id="PTHR43046">
    <property type="entry name" value="GDP-MANNOSE MANNOSYL HYDROLASE"/>
    <property type="match status" value="1"/>
</dbReference>
<organism evidence="6 7">
    <name type="scientific">Nocardiopsis flavescens</name>
    <dbReference type="NCBI Taxonomy" id="758803"/>
    <lineage>
        <taxon>Bacteria</taxon>
        <taxon>Bacillati</taxon>
        <taxon>Actinomycetota</taxon>
        <taxon>Actinomycetes</taxon>
        <taxon>Streptosporangiales</taxon>
        <taxon>Nocardiopsidaceae</taxon>
        <taxon>Nocardiopsis</taxon>
    </lineage>
</organism>
<evidence type="ECO:0000259" key="5">
    <source>
        <dbReference type="PROSITE" id="PS51462"/>
    </source>
</evidence>
<protein>
    <submittedName>
        <fullName evidence="6">8-oxo-dGTP diphosphatase</fullName>
    </submittedName>
</protein>
<evidence type="ECO:0000256" key="3">
    <source>
        <dbReference type="ARBA" id="ARBA00022801"/>
    </source>
</evidence>
<reference evidence="6 7" key="1">
    <citation type="submission" date="2016-11" db="EMBL/GenBank/DDBJ databases">
        <authorList>
            <person name="Jaros S."/>
            <person name="Januszkiewicz K."/>
            <person name="Wedrychowicz H."/>
        </authorList>
    </citation>
    <scope>NUCLEOTIDE SEQUENCE [LARGE SCALE GENOMIC DNA]</scope>
    <source>
        <strain evidence="6 7">CGMCC 4.5723</strain>
    </source>
</reference>
<dbReference type="PROSITE" id="PS51462">
    <property type="entry name" value="NUDIX"/>
    <property type="match status" value="1"/>
</dbReference>
<dbReference type="STRING" id="758803.SAMN05421803_13011"/>
<dbReference type="InterPro" id="IPR020084">
    <property type="entry name" value="NUDIX_hydrolase_CS"/>
</dbReference>
<keyword evidence="3 4" id="KW-0378">Hydrolase</keyword>
<dbReference type="RefSeq" id="WP_073383919.1">
    <property type="nucleotide sequence ID" value="NZ_FQZK01000030.1"/>
</dbReference>
<gene>
    <name evidence="6" type="ORF">SAMN05421803_13011</name>
</gene>
<dbReference type="PRINTS" id="PR00502">
    <property type="entry name" value="NUDIXFAMILY"/>
</dbReference>
<comment type="similarity">
    <text evidence="2 4">Belongs to the Nudix hydrolase family.</text>
</comment>
<dbReference type="EMBL" id="FQZK01000030">
    <property type="protein sequence ID" value="SHK72977.1"/>
    <property type="molecule type" value="Genomic_DNA"/>
</dbReference>
<dbReference type="OrthoDB" id="9814308at2"/>
<dbReference type="PROSITE" id="PS00893">
    <property type="entry name" value="NUDIX_BOX"/>
    <property type="match status" value="1"/>
</dbReference>
<proteinExistence type="inferred from homology"/>
<feature type="domain" description="Nudix hydrolase" evidence="5">
    <location>
        <begin position="20"/>
        <end position="150"/>
    </location>
</feature>
<sequence>MPVPEFLRELRDQIGPALLPLTGVTGVVLDEDDNVLLHRRADDGRWATPGGILEPGEQPAAAVVREVWEETGLVVEVERLVSVVGQDPYVYPNGDRVQFLDLAFRCRPVGGAPDAGGDETLEVGWFAPDALPAMSDSIMRRIGYARESRTEPFYVL</sequence>
<dbReference type="InterPro" id="IPR000086">
    <property type="entry name" value="NUDIX_hydrolase_dom"/>
</dbReference>
<dbReference type="CDD" id="cd18879">
    <property type="entry name" value="NUDIX_Hydrolase"/>
    <property type="match status" value="1"/>
</dbReference>
<dbReference type="InterPro" id="IPR020476">
    <property type="entry name" value="Nudix_hydrolase"/>
</dbReference>
<evidence type="ECO:0000313" key="7">
    <source>
        <dbReference type="Proteomes" id="UP000184452"/>
    </source>
</evidence>
<dbReference type="Pfam" id="PF00293">
    <property type="entry name" value="NUDIX"/>
    <property type="match status" value="1"/>
</dbReference>
<dbReference type="Proteomes" id="UP000184452">
    <property type="component" value="Unassembled WGS sequence"/>
</dbReference>
<dbReference type="GO" id="GO:0016787">
    <property type="term" value="F:hydrolase activity"/>
    <property type="evidence" value="ECO:0007669"/>
    <property type="project" value="UniProtKB-KW"/>
</dbReference>
<dbReference type="AlphaFoldDB" id="A0A1M6UUS7"/>
<evidence type="ECO:0000256" key="2">
    <source>
        <dbReference type="ARBA" id="ARBA00005582"/>
    </source>
</evidence>